<dbReference type="PANTHER" id="PTHR46310:SF7">
    <property type="entry name" value="AMIDASE 1"/>
    <property type="match status" value="1"/>
</dbReference>
<evidence type="ECO:0000256" key="4">
    <source>
        <dbReference type="ARBA" id="ARBA00022728"/>
    </source>
</evidence>
<feature type="compositionally biased region" description="Basic and acidic residues" evidence="8">
    <location>
        <begin position="245"/>
        <end position="264"/>
    </location>
</feature>
<feature type="compositionally biased region" description="Basic residues" evidence="8">
    <location>
        <begin position="265"/>
        <end position="274"/>
    </location>
</feature>
<keyword evidence="5" id="KW-0175">Coiled coil</keyword>
<evidence type="ECO:0000256" key="7">
    <source>
        <dbReference type="ARBA" id="ARBA00023242"/>
    </source>
</evidence>
<dbReference type="InterPro" id="IPR023631">
    <property type="entry name" value="Amidase_dom"/>
</dbReference>
<dbReference type="GO" id="GO:0005681">
    <property type="term" value="C:spliceosomal complex"/>
    <property type="evidence" value="ECO:0007669"/>
    <property type="project" value="UniProtKB-KW"/>
</dbReference>
<proteinExistence type="inferred from homology"/>
<dbReference type="GO" id="GO:0006397">
    <property type="term" value="P:mRNA processing"/>
    <property type="evidence" value="ECO:0007669"/>
    <property type="project" value="UniProtKB-KW"/>
</dbReference>
<name>A0A438MS60_EXOME</name>
<dbReference type="VEuPathDB" id="FungiDB:PV10_06209"/>
<dbReference type="SUPFAM" id="SSF75304">
    <property type="entry name" value="Amidase signature (AS) enzymes"/>
    <property type="match status" value="1"/>
</dbReference>
<dbReference type="Pfam" id="PF26053">
    <property type="entry name" value="DUF8016"/>
    <property type="match status" value="1"/>
</dbReference>
<feature type="region of interest" description="Disordered" evidence="8">
    <location>
        <begin position="193"/>
        <end position="286"/>
    </location>
</feature>
<dbReference type="OrthoDB" id="443318at2759"/>
<feature type="region of interest" description="Disordered" evidence="8">
    <location>
        <begin position="599"/>
        <end position="624"/>
    </location>
</feature>
<evidence type="ECO:0000256" key="5">
    <source>
        <dbReference type="ARBA" id="ARBA00023054"/>
    </source>
</evidence>
<evidence type="ECO:0000313" key="11">
    <source>
        <dbReference type="Proteomes" id="UP000288859"/>
    </source>
</evidence>
<evidence type="ECO:0000313" key="10">
    <source>
        <dbReference type="EMBL" id="RVX66502.1"/>
    </source>
</evidence>
<dbReference type="Gene3D" id="3.90.1300.10">
    <property type="entry name" value="Amidase signature (AS) domain"/>
    <property type="match status" value="1"/>
</dbReference>
<dbReference type="AlphaFoldDB" id="A0A438MS60"/>
<dbReference type="Pfam" id="PF10197">
    <property type="entry name" value="Cir_N"/>
    <property type="match status" value="1"/>
</dbReference>
<keyword evidence="7" id="KW-0539">Nucleus</keyword>
<dbReference type="InterPro" id="IPR058329">
    <property type="entry name" value="Arp1_N"/>
</dbReference>
<dbReference type="InterPro" id="IPR019339">
    <property type="entry name" value="CIR_N_dom"/>
</dbReference>
<dbReference type="GO" id="GO:0008380">
    <property type="term" value="P:RNA splicing"/>
    <property type="evidence" value="ECO:0007669"/>
    <property type="project" value="UniProtKB-KW"/>
</dbReference>
<feature type="compositionally biased region" description="Low complexity" evidence="8">
    <location>
        <begin position="193"/>
        <end position="213"/>
    </location>
</feature>
<feature type="compositionally biased region" description="Polar residues" evidence="8">
    <location>
        <begin position="214"/>
        <end position="224"/>
    </location>
</feature>
<keyword evidence="6" id="KW-0508">mRNA splicing</keyword>
<dbReference type="PANTHER" id="PTHR46310">
    <property type="entry name" value="AMIDASE 1"/>
    <property type="match status" value="1"/>
</dbReference>
<protein>
    <recommendedName>
        <fullName evidence="9">CBF1-interacting co-repressor CIR N-terminal domain-containing protein</fullName>
    </recommendedName>
</protein>
<comment type="similarity">
    <text evidence="2">Belongs to the CWC25 family.</text>
</comment>
<reference evidence="10 11" key="1">
    <citation type="submission" date="2017-03" db="EMBL/GenBank/DDBJ databases">
        <title>Genomes of endolithic fungi from Antarctica.</title>
        <authorList>
            <person name="Coleine C."/>
            <person name="Masonjones S."/>
            <person name="Stajich J.E."/>
        </authorList>
    </citation>
    <scope>NUCLEOTIDE SEQUENCE [LARGE SCALE GENOMIC DNA]</scope>
    <source>
        <strain evidence="10 11">CCFEE 6314</strain>
    </source>
</reference>
<evidence type="ECO:0000256" key="3">
    <source>
        <dbReference type="ARBA" id="ARBA00022664"/>
    </source>
</evidence>
<feature type="domain" description="CBF1-interacting co-repressor CIR N-terminal" evidence="9">
    <location>
        <begin position="10"/>
        <end position="46"/>
    </location>
</feature>
<sequence>MGGDLNLKKSWHPVLMSNQKKVWEEEQKALEERKKIDQIMKERAEERQIQELEDLQAAAGGSKRQARVEWMYNGPSSGQAGTTEEMEGYLLGKRRIDGLLKGTENQKLEKSATQDSFMAIQNANTARDTAAKIREDPMLAIKKQEQAAYEAMMNDPGMIRSEKRNARSIITVTITTIIDIERIVLETAVEVGTEATREGTGTSTRTDTQTAQGNANVTESQTDIAKTDPDAGGKMTSPQGVIVGEDDRIHHLYPGHDLRHDEKKNRHGRGRGHHTGRESEPQSQKLVDEEVDLALTRPLDAMVTATGGEGDDRAARLAAMQQDATDLDQQREQRLKEIAEREERDRERDDSARMRSSKYGVRAEFVDKFHKKAGEMSLGQRMGRNGVSISVLLARFTEAFIPATVIEWEGDAFEVENLEEICLSYEKNDDVWTRAFLSLVILLQPPTAQHGLVKKGIFSVDKTSFALALGPSVVEKATGRVLPVSKLLLDTHDAFVSGLVPIAKSRLMFAELPTHLGVPVPSRLRLTAPAHKQPLAGLRFAVKDTFALKGLRTGYGNQAWRDHHPPAKVTAPVIELLIEAGAVLVGKVKTTEFAEGLDPNEWTEAPCPVNPRGDEHQKPSSSSTGSAVAAAAYEWLDFSIGTDTGGSIRHPAGVNGLYGQRPSHGIVSLEGVLGATDLFNTVGIFARDVDVFSRVGSHLIRPQPKPFPLPRTKKYKYNLLYPTRAPQITNPDQHHGGQHRWFPHPSVDVSVWTEAEKQIENVVLEIEAKLDCQRIAFNINELWRATPPVGQPRSLDDAVGHVYSAITTASAVHGGIDQFMAEYTKINDGRLPPISDLVRRRLDHGRNLPDKTITLALEAMQAFRTWTETTLFGSYDQEAITVIIFPQACGRPDYRDDIADRTLLFNDTFSIYAFGYLVGCPDYTIPVAEVPYHSKISQQIEYLPVSISLVGRPGTDIELFNILQHLHKTNVISNVEAGPRLFLKPASPPRQLNESEE</sequence>
<accession>A0A438MS60</accession>
<evidence type="ECO:0000256" key="1">
    <source>
        <dbReference type="ARBA" id="ARBA00004123"/>
    </source>
</evidence>
<dbReference type="EMBL" id="NAJM01000060">
    <property type="protein sequence ID" value="RVX66502.1"/>
    <property type="molecule type" value="Genomic_DNA"/>
</dbReference>
<dbReference type="VEuPathDB" id="FungiDB:PV10_08599"/>
<comment type="subcellular location">
    <subcellularLocation>
        <location evidence="1">Nucleus</location>
    </subcellularLocation>
</comment>
<keyword evidence="4" id="KW-0747">Spliceosome</keyword>
<dbReference type="Proteomes" id="UP000288859">
    <property type="component" value="Unassembled WGS sequence"/>
</dbReference>
<evidence type="ECO:0000256" key="8">
    <source>
        <dbReference type="SAM" id="MobiDB-lite"/>
    </source>
</evidence>
<dbReference type="InterPro" id="IPR036928">
    <property type="entry name" value="AS_sf"/>
</dbReference>
<dbReference type="InterPro" id="IPR022209">
    <property type="entry name" value="CWC25"/>
</dbReference>
<evidence type="ECO:0000256" key="6">
    <source>
        <dbReference type="ARBA" id="ARBA00023187"/>
    </source>
</evidence>
<gene>
    <name evidence="10" type="ORF">B0A52_09787</name>
</gene>
<dbReference type="SMART" id="SM01083">
    <property type="entry name" value="Cir_N"/>
    <property type="match status" value="1"/>
</dbReference>
<evidence type="ECO:0000259" key="9">
    <source>
        <dbReference type="SMART" id="SM01083"/>
    </source>
</evidence>
<evidence type="ECO:0000256" key="2">
    <source>
        <dbReference type="ARBA" id="ARBA00006695"/>
    </source>
</evidence>
<dbReference type="Pfam" id="PF12542">
    <property type="entry name" value="CWC25"/>
    <property type="match status" value="1"/>
</dbReference>
<dbReference type="Pfam" id="PF01425">
    <property type="entry name" value="Amidase"/>
    <property type="match status" value="1"/>
</dbReference>
<organism evidence="10 11">
    <name type="scientific">Exophiala mesophila</name>
    <name type="common">Black yeast-like fungus</name>
    <dbReference type="NCBI Taxonomy" id="212818"/>
    <lineage>
        <taxon>Eukaryota</taxon>
        <taxon>Fungi</taxon>
        <taxon>Dikarya</taxon>
        <taxon>Ascomycota</taxon>
        <taxon>Pezizomycotina</taxon>
        <taxon>Eurotiomycetes</taxon>
        <taxon>Chaetothyriomycetidae</taxon>
        <taxon>Chaetothyriales</taxon>
        <taxon>Herpotrichiellaceae</taxon>
        <taxon>Exophiala</taxon>
    </lineage>
</organism>
<comment type="caution">
    <text evidence="10">The sequence shown here is derived from an EMBL/GenBank/DDBJ whole genome shotgun (WGS) entry which is preliminary data.</text>
</comment>
<keyword evidence="3" id="KW-0507">mRNA processing</keyword>